<gene>
    <name evidence="1" type="ORF">CHLRE_12g486478v5</name>
</gene>
<organism evidence="1 2">
    <name type="scientific">Chlamydomonas reinhardtii</name>
    <name type="common">Chlamydomonas smithii</name>
    <dbReference type="NCBI Taxonomy" id="3055"/>
    <lineage>
        <taxon>Eukaryota</taxon>
        <taxon>Viridiplantae</taxon>
        <taxon>Chlorophyta</taxon>
        <taxon>core chlorophytes</taxon>
        <taxon>Chlorophyceae</taxon>
        <taxon>CS clade</taxon>
        <taxon>Chlamydomonadales</taxon>
        <taxon>Chlamydomonadaceae</taxon>
        <taxon>Chlamydomonas</taxon>
    </lineage>
</organism>
<evidence type="ECO:0000313" key="2">
    <source>
        <dbReference type="Proteomes" id="UP000006906"/>
    </source>
</evidence>
<dbReference type="EMBL" id="CM008973">
    <property type="protein sequence ID" value="PNW74701.1"/>
    <property type="molecule type" value="Genomic_DNA"/>
</dbReference>
<dbReference type="KEGG" id="cre:CHLRE_12g486478v5"/>
<dbReference type="RefSeq" id="XP_042918091.1">
    <property type="nucleotide sequence ID" value="XM_043067843.1"/>
</dbReference>
<dbReference type="Proteomes" id="UP000006906">
    <property type="component" value="Chromosome 12"/>
</dbReference>
<dbReference type="AlphaFoldDB" id="A0A2K3D2E3"/>
<reference evidence="1 2" key="1">
    <citation type="journal article" date="2007" name="Science">
        <title>The Chlamydomonas genome reveals the evolution of key animal and plant functions.</title>
        <authorList>
            <person name="Merchant S.S."/>
            <person name="Prochnik S.E."/>
            <person name="Vallon O."/>
            <person name="Harris E.H."/>
            <person name="Karpowicz S.J."/>
            <person name="Witman G.B."/>
            <person name="Terry A."/>
            <person name="Salamov A."/>
            <person name="Fritz-Laylin L.K."/>
            <person name="Marechal-Drouard L."/>
            <person name="Marshall W.F."/>
            <person name="Qu L.H."/>
            <person name="Nelson D.R."/>
            <person name="Sanderfoot A.A."/>
            <person name="Spalding M.H."/>
            <person name="Kapitonov V.V."/>
            <person name="Ren Q."/>
            <person name="Ferris P."/>
            <person name="Lindquist E."/>
            <person name="Shapiro H."/>
            <person name="Lucas S.M."/>
            <person name="Grimwood J."/>
            <person name="Schmutz J."/>
            <person name="Cardol P."/>
            <person name="Cerutti H."/>
            <person name="Chanfreau G."/>
            <person name="Chen C.L."/>
            <person name="Cognat V."/>
            <person name="Croft M.T."/>
            <person name="Dent R."/>
            <person name="Dutcher S."/>
            <person name="Fernandez E."/>
            <person name="Fukuzawa H."/>
            <person name="Gonzalez-Ballester D."/>
            <person name="Gonzalez-Halphen D."/>
            <person name="Hallmann A."/>
            <person name="Hanikenne M."/>
            <person name="Hippler M."/>
            <person name="Inwood W."/>
            <person name="Jabbari K."/>
            <person name="Kalanon M."/>
            <person name="Kuras R."/>
            <person name="Lefebvre P.A."/>
            <person name="Lemaire S.D."/>
            <person name="Lobanov A.V."/>
            <person name="Lohr M."/>
            <person name="Manuell A."/>
            <person name="Meier I."/>
            <person name="Mets L."/>
            <person name="Mittag M."/>
            <person name="Mittelmeier T."/>
            <person name="Moroney J.V."/>
            <person name="Moseley J."/>
            <person name="Napoli C."/>
            <person name="Nedelcu A.M."/>
            <person name="Niyogi K."/>
            <person name="Novoselov S.V."/>
            <person name="Paulsen I.T."/>
            <person name="Pazour G."/>
            <person name="Purton S."/>
            <person name="Ral J.P."/>
            <person name="Riano-Pachon D.M."/>
            <person name="Riekhof W."/>
            <person name="Rymarquis L."/>
            <person name="Schroda M."/>
            <person name="Stern D."/>
            <person name="Umen J."/>
            <person name="Willows R."/>
            <person name="Wilson N."/>
            <person name="Zimmer S.L."/>
            <person name="Allmer J."/>
            <person name="Balk J."/>
            <person name="Bisova K."/>
            <person name="Chen C.J."/>
            <person name="Elias M."/>
            <person name="Gendler K."/>
            <person name="Hauser C."/>
            <person name="Lamb M.R."/>
            <person name="Ledford H."/>
            <person name="Long J.C."/>
            <person name="Minagawa J."/>
            <person name="Page M.D."/>
            <person name="Pan J."/>
            <person name="Pootakham W."/>
            <person name="Roje S."/>
            <person name="Rose A."/>
            <person name="Stahlberg E."/>
            <person name="Terauchi A.M."/>
            <person name="Yang P."/>
            <person name="Ball S."/>
            <person name="Bowler C."/>
            <person name="Dieckmann C.L."/>
            <person name="Gladyshev V.N."/>
            <person name="Green P."/>
            <person name="Jorgensen R."/>
            <person name="Mayfield S."/>
            <person name="Mueller-Roeber B."/>
            <person name="Rajamani S."/>
            <person name="Sayre R.T."/>
            <person name="Brokstein P."/>
            <person name="Dubchak I."/>
            <person name="Goodstein D."/>
            <person name="Hornick L."/>
            <person name="Huang Y.W."/>
            <person name="Jhaveri J."/>
            <person name="Luo Y."/>
            <person name="Martinez D."/>
            <person name="Ngau W.C."/>
            <person name="Otillar B."/>
            <person name="Poliakov A."/>
            <person name="Porter A."/>
            <person name="Szajkowski L."/>
            <person name="Werner G."/>
            <person name="Zhou K."/>
            <person name="Grigoriev I.V."/>
            <person name="Rokhsar D.S."/>
            <person name="Grossman A.R."/>
        </authorList>
    </citation>
    <scope>NUCLEOTIDE SEQUENCE [LARGE SCALE GENOMIC DNA]</scope>
    <source>
        <strain evidence="2">CC-503</strain>
    </source>
</reference>
<name>A0A2K3D2E3_CHLRE</name>
<evidence type="ECO:0000313" key="1">
    <source>
        <dbReference type="EMBL" id="PNW74701.1"/>
    </source>
</evidence>
<keyword evidence="2" id="KW-1185">Reference proteome</keyword>
<accession>A0A2K3D2E3</accession>
<dbReference type="InParanoid" id="A0A2K3D2E3"/>
<dbReference type="Gramene" id="PNW74701">
    <property type="protein sequence ID" value="PNW74701"/>
    <property type="gene ID" value="CHLRE_12g486478v5"/>
</dbReference>
<proteinExistence type="predicted"/>
<sequence>MRVGRSPCVPVKRADGGVHVCQASSAVVTLGDRRHYYWDCVVARGLRESMGMAMGAHPEDSLGVCCAR</sequence>
<dbReference type="GeneID" id="66055399"/>
<protein>
    <submittedName>
        <fullName evidence="1">Uncharacterized protein</fullName>
    </submittedName>
</protein>